<organism evidence="2 3">
    <name type="scientific">Candidatus Ruania gallistercoris</name>
    <dbReference type="NCBI Taxonomy" id="2838746"/>
    <lineage>
        <taxon>Bacteria</taxon>
        <taxon>Bacillati</taxon>
        <taxon>Actinomycetota</taxon>
        <taxon>Actinomycetes</taxon>
        <taxon>Micrococcales</taxon>
        <taxon>Ruaniaceae</taxon>
        <taxon>Ruania</taxon>
    </lineage>
</organism>
<keyword evidence="1" id="KW-1133">Transmembrane helix</keyword>
<proteinExistence type="predicted"/>
<dbReference type="PANTHER" id="PTHR31272:SF4">
    <property type="entry name" value="CYTOCHROME C-TYPE BIOGENESIS PROTEIN HI_1454-RELATED"/>
    <property type="match status" value="1"/>
</dbReference>
<feature type="transmembrane region" description="Helical" evidence="1">
    <location>
        <begin position="137"/>
        <end position="155"/>
    </location>
</feature>
<keyword evidence="1" id="KW-0472">Membrane</keyword>
<feature type="transmembrane region" description="Helical" evidence="1">
    <location>
        <begin position="215"/>
        <end position="236"/>
    </location>
</feature>
<feature type="transmembrane region" description="Helical" evidence="1">
    <location>
        <begin position="20"/>
        <end position="47"/>
    </location>
</feature>
<reference evidence="2" key="2">
    <citation type="submission" date="2021-04" db="EMBL/GenBank/DDBJ databases">
        <authorList>
            <person name="Gilroy R."/>
        </authorList>
    </citation>
    <scope>NUCLEOTIDE SEQUENCE</scope>
    <source>
        <strain evidence="2">ChiGjej4B4-7305</strain>
    </source>
</reference>
<name>A0A9D2EGI6_9MICO</name>
<dbReference type="InterPro" id="IPR051790">
    <property type="entry name" value="Cytochrome_c-biogenesis_DsbD"/>
</dbReference>
<gene>
    <name evidence="2" type="ORF">H9815_14330</name>
</gene>
<reference evidence="2" key="1">
    <citation type="journal article" date="2021" name="PeerJ">
        <title>Extensive microbial diversity within the chicken gut microbiome revealed by metagenomics and culture.</title>
        <authorList>
            <person name="Gilroy R."/>
            <person name="Ravi A."/>
            <person name="Getino M."/>
            <person name="Pursley I."/>
            <person name="Horton D.L."/>
            <person name="Alikhan N.F."/>
            <person name="Baker D."/>
            <person name="Gharbi K."/>
            <person name="Hall N."/>
            <person name="Watson M."/>
            <person name="Adriaenssens E.M."/>
            <person name="Foster-Nyarko E."/>
            <person name="Jarju S."/>
            <person name="Secka A."/>
            <person name="Antonio M."/>
            <person name="Oren A."/>
            <person name="Chaudhuri R.R."/>
            <person name="La Ragione R."/>
            <person name="Hildebrand F."/>
            <person name="Pallen M.J."/>
        </authorList>
    </citation>
    <scope>NUCLEOTIDE SEQUENCE</scope>
    <source>
        <strain evidence="2">ChiGjej4B4-7305</strain>
    </source>
</reference>
<dbReference type="EMBL" id="DXBY01000247">
    <property type="protein sequence ID" value="HIZ36946.1"/>
    <property type="molecule type" value="Genomic_DNA"/>
</dbReference>
<comment type="caution">
    <text evidence="2">The sequence shown here is derived from an EMBL/GenBank/DDBJ whole genome shotgun (WGS) entry which is preliminary data.</text>
</comment>
<keyword evidence="1" id="KW-0812">Transmembrane</keyword>
<evidence type="ECO:0000256" key="1">
    <source>
        <dbReference type="SAM" id="Phobius"/>
    </source>
</evidence>
<evidence type="ECO:0000313" key="2">
    <source>
        <dbReference type="EMBL" id="HIZ36946.1"/>
    </source>
</evidence>
<protein>
    <submittedName>
        <fullName evidence="2">Cytochrome c biogenesis CcdA family protein</fullName>
    </submittedName>
</protein>
<dbReference type="AlphaFoldDB" id="A0A9D2EGI6"/>
<feature type="transmembrane region" description="Helical" evidence="1">
    <location>
        <begin position="102"/>
        <end position="125"/>
    </location>
</feature>
<feature type="transmembrane region" description="Helical" evidence="1">
    <location>
        <begin position="67"/>
        <end position="90"/>
    </location>
</feature>
<feature type="transmembrane region" description="Helical" evidence="1">
    <location>
        <begin position="175"/>
        <end position="195"/>
    </location>
</feature>
<sequence length="254" mass="26392">MVTWASSLGEVIFSGSLLAAAPVALLAGFVSFASPCVLPLVPGYLGYVGGMVGADPAGKGSGSRARLVLGVLGFVAGFTLVFTLATMALTSVGLTLFRWQDVITRVLGVLVILLGLAFLGAMPFLQRERRLHISPRAGVWGAPLLGIVFGLGWAPCIGPTLAAVQSLAIGGGDPVRALVLVLLYCLGLGLPFVLVAMGLKSSTRMVAFLRRHRLVIMRAGGGLLILLGLALVTGLWSRWAGWLQGLIDGFTTVV</sequence>
<dbReference type="PANTHER" id="PTHR31272">
    <property type="entry name" value="CYTOCHROME C-TYPE BIOGENESIS PROTEIN HI_1454-RELATED"/>
    <property type="match status" value="1"/>
</dbReference>
<dbReference type="Proteomes" id="UP000824037">
    <property type="component" value="Unassembled WGS sequence"/>
</dbReference>
<evidence type="ECO:0000313" key="3">
    <source>
        <dbReference type="Proteomes" id="UP000824037"/>
    </source>
</evidence>
<accession>A0A9D2EGI6</accession>